<evidence type="ECO:0000313" key="3">
    <source>
        <dbReference type="Proteomes" id="UP000199663"/>
    </source>
</evidence>
<keyword evidence="3" id="KW-1185">Reference proteome</keyword>
<comment type="caution">
    <text evidence="2">The sequence shown here is derived from an EMBL/GenBank/DDBJ whole genome shotgun (WGS) entry which is preliminary data.</text>
</comment>
<accession>A0A1H3QXD0</accession>
<feature type="region of interest" description="Disordered" evidence="1">
    <location>
        <begin position="133"/>
        <end position="155"/>
    </location>
</feature>
<protein>
    <submittedName>
        <fullName evidence="2">Uncharacterized protein</fullName>
    </submittedName>
</protein>
<organism evidence="2 3">
    <name type="scientific">Rhodonellum ikkaensis</name>
    <dbReference type="NCBI Taxonomy" id="336829"/>
    <lineage>
        <taxon>Bacteria</taxon>
        <taxon>Pseudomonadati</taxon>
        <taxon>Bacteroidota</taxon>
        <taxon>Cytophagia</taxon>
        <taxon>Cytophagales</taxon>
        <taxon>Cytophagaceae</taxon>
        <taxon>Rhodonellum</taxon>
    </lineage>
</organism>
<name>A0A1H3QXD0_9BACT</name>
<gene>
    <name evidence="2" type="ORF">SAMN05444412_10758</name>
</gene>
<dbReference type="RefSeq" id="WP_139189770.1">
    <property type="nucleotide sequence ID" value="NZ_FNQC01000007.1"/>
</dbReference>
<feature type="compositionally biased region" description="Acidic residues" evidence="1">
    <location>
        <begin position="138"/>
        <end position="148"/>
    </location>
</feature>
<evidence type="ECO:0000256" key="1">
    <source>
        <dbReference type="SAM" id="MobiDB-lite"/>
    </source>
</evidence>
<dbReference type="EMBL" id="FNQC01000007">
    <property type="protein sequence ID" value="SDZ17990.1"/>
    <property type="molecule type" value="Genomic_DNA"/>
</dbReference>
<sequence length="155" mass="17889">MKKSLKFRTAMLILISLISLVGFRLIVTQMANQDLNGIWISTDDLKWIWEFKNDDKIYSFYNGKLINTYSFSFEKTSPQCGQIVDEGPLFEYLKIININDSQDIQCYEILSKDEDILQIRPFGRGGSITFKKSNSALDDPDDDFDYGDGDQQFLP</sequence>
<proteinExistence type="predicted"/>
<reference evidence="2 3" key="1">
    <citation type="submission" date="2016-10" db="EMBL/GenBank/DDBJ databases">
        <authorList>
            <person name="Varghese N."/>
            <person name="Submissions S."/>
        </authorList>
    </citation>
    <scope>NUCLEOTIDE SEQUENCE [LARGE SCALE GENOMIC DNA]</scope>
    <source>
        <strain evidence="2 3">DSM 17997</strain>
    </source>
</reference>
<evidence type="ECO:0000313" key="2">
    <source>
        <dbReference type="EMBL" id="SDZ17990.1"/>
    </source>
</evidence>
<dbReference type="Proteomes" id="UP000199663">
    <property type="component" value="Unassembled WGS sequence"/>
</dbReference>